<dbReference type="Proteomes" id="UP001265746">
    <property type="component" value="Unassembled WGS sequence"/>
</dbReference>
<reference evidence="2" key="1">
    <citation type="submission" date="2023-06" db="EMBL/GenBank/DDBJ databases">
        <authorList>
            <person name="Noh H."/>
        </authorList>
    </citation>
    <scope>NUCLEOTIDE SEQUENCE</scope>
    <source>
        <strain evidence="2">DUCC20226</strain>
    </source>
</reference>
<keyword evidence="1" id="KW-1133">Transmembrane helix</keyword>
<feature type="transmembrane region" description="Helical" evidence="1">
    <location>
        <begin position="63"/>
        <end position="87"/>
    </location>
</feature>
<evidence type="ECO:0000313" key="2">
    <source>
        <dbReference type="EMBL" id="KAK2597865.1"/>
    </source>
</evidence>
<comment type="caution">
    <text evidence="2">The sequence shown here is derived from an EMBL/GenBank/DDBJ whole genome shotgun (WGS) entry which is preliminary data.</text>
</comment>
<accession>A0AAD9S3Y6</accession>
<name>A0AAD9S3Y6_PHOAM</name>
<feature type="transmembrane region" description="Helical" evidence="1">
    <location>
        <begin position="25"/>
        <end position="51"/>
    </location>
</feature>
<protein>
    <submittedName>
        <fullName evidence="2">Uncharacterized protein</fullName>
    </submittedName>
</protein>
<dbReference type="EMBL" id="JAUJFL010000009">
    <property type="protein sequence ID" value="KAK2597865.1"/>
    <property type="molecule type" value="Genomic_DNA"/>
</dbReference>
<keyword evidence="3" id="KW-1185">Reference proteome</keyword>
<keyword evidence="1" id="KW-0812">Transmembrane</keyword>
<sequence length="88" mass="9375">MTSIGFQQIDTSISTVLAISPSDHLAITILGIAWAGTTYALGMIWTTLALIDRWRGAHGEGNINFISVIAAIIMSAAWPIVLVASFVM</sequence>
<proteinExistence type="predicted"/>
<dbReference type="AlphaFoldDB" id="A0AAD9S3Y6"/>
<organism evidence="2 3">
    <name type="scientific">Phomopsis amygdali</name>
    <name type="common">Fusicoccum amygdali</name>
    <dbReference type="NCBI Taxonomy" id="1214568"/>
    <lineage>
        <taxon>Eukaryota</taxon>
        <taxon>Fungi</taxon>
        <taxon>Dikarya</taxon>
        <taxon>Ascomycota</taxon>
        <taxon>Pezizomycotina</taxon>
        <taxon>Sordariomycetes</taxon>
        <taxon>Sordariomycetidae</taxon>
        <taxon>Diaporthales</taxon>
        <taxon>Diaporthaceae</taxon>
        <taxon>Diaporthe</taxon>
    </lineage>
</organism>
<keyword evidence="1" id="KW-0472">Membrane</keyword>
<evidence type="ECO:0000313" key="3">
    <source>
        <dbReference type="Proteomes" id="UP001265746"/>
    </source>
</evidence>
<gene>
    <name evidence="2" type="ORF">N8I77_012622</name>
</gene>
<evidence type="ECO:0000256" key="1">
    <source>
        <dbReference type="SAM" id="Phobius"/>
    </source>
</evidence>